<feature type="transmembrane region" description="Helical" evidence="6">
    <location>
        <begin position="21"/>
        <end position="39"/>
    </location>
</feature>
<keyword evidence="6" id="KW-1133">Transmembrane helix</keyword>
<evidence type="ECO:0000259" key="7">
    <source>
        <dbReference type="PROSITE" id="PS50109"/>
    </source>
</evidence>
<evidence type="ECO:0000259" key="8">
    <source>
        <dbReference type="PROSITE" id="PS50110"/>
    </source>
</evidence>
<keyword evidence="6" id="KW-0812">Transmembrane</keyword>
<dbReference type="GO" id="GO:0000155">
    <property type="term" value="F:phosphorelay sensor kinase activity"/>
    <property type="evidence" value="ECO:0007669"/>
    <property type="project" value="InterPro"/>
</dbReference>
<dbReference type="InterPro" id="IPR036890">
    <property type="entry name" value="HATPase_C_sf"/>
</dbReference>
<dbReference type="SMART" id="SM00388">
    <property type="entry name" value="HisKA"/>
    <property type="match status" value="1"/>
</dbReference>
<feature type="domain" description="Histidine kinase" evidence="7">
    <location>
        <begin position="211"/>
        <end position="434"/>
    </location>
</feature>
<evidence type="ECO:0000256" key="5">
    <source>
        <dbReference type="PROSITE-ProRule" id="PRU00169"/>
    </source>
</evidence>
<dbReference type="InterPro" id="IPR003661">
    <property type="entry name" value="HisK_dim/P_dom"/>
</dbReference>
<dbReference type="FunFam" id="3.30.565.10:FF:000010">
    <property type="entry name" value="Sensor histidine kinase RcsC"/>
    <property type="match status" value="1"/>
</dbReference>
<dbReference type="InterPro" id="IPR011006">
    <property type="entry name" value="CheY-like_superfamily"/>
</dbReference>
<dbReference type="SUPFAM" id="SSF52172">
    <property type="entry name" value="CheY-like"/>
    <property type="match status" value="1"/>
</dbReference>
<feature type="domain" description="Response regulatory" evidence="8">
    <location>
        <begin position="457"/>
        <end position="573"/>
    </location>
</feature>
<accession>A0A6N6MLS5</accession>
<dbReference type="Gene3D" id="3.30.565.10">
    <property type="entry name" value="Histidine kinase-like ATPase, C-terminal domain"/>
    <property type="match status" value="1"/>
</dbReference>
<reference evidence="9 10" key="1">
    <citation type="submission" date="2019-09" db="EMBL/GenBank/DDBJ databases">
        <authorList>
            <person name="Cao W.R."/>
        </authorList>
    </citation>
    <scope>NUCLEOTIDE SEQUENCE [LARGE SCALE GENOMIC DNA]</scope>
    <source>
        <strain evidence="9 10">B1N29</strain>
    </source>
</reference>
<keyword evidence="10" id="KW-1185">Reference proteome</keyword>
<feature type="transmembrane region" description="Helical" evidence="6">
    <location>
        <begin position="45"/>
        <end position="67"/>
    </location>
</feature>
<comment type="catalytic activity">
    <reaction evidence="1">
        <text>ATP + protein L-histidine = ADP + protein N-phospho-L-histidine.</text>
        <dbReference type="EC" id="2.7.13.3"/>
    </reaction>
</comment>
<feature type="modified residue" description="4-aspartylphosphate" evidence="5">
    <location>
        <position position="507"/>
    </location>
</feature>
<dbReference type="Pfam" id="PF02518">
    <property type="entry name" value="HATPase_c"/>
    <property type="match status" value="1"/>
</dbReference>
<dbReference type="Pfam" id="PF00512">
    <property type="entry name" value="HisKA"/>
    <property type="match status" value="1"/>
</dbReference>
<dbReference type="Proteomes" id="UP000441333">
    <property type="component" value="Unassembled WGS sequence"/>
</dbReference>
<dbReference type="SMART" id="SM00448">
    <property type="entry name" value="REC"/>
    <property type="match status" value="1"/>
</dbReference>
<evidence type="ECO:0000256" key="3">
    <source>
        <dbReference type="ARBA" id="ARBA00022553"/>
    </source>
</evidence>
<dbReference type="PROSITE" id="PS50109">
    <property type="entry name" value="HIS_KIN"/>
    <property type="match status" value="1"/>
</dbReference>
<dbReference type="InterPro" id="IPR003594">
    <property type="entry name" value="HATPase_dom"/>
</dbReference>
<keyword evidence="3 5" id="KW-0597">Phosphoprotein</keyword>
<evidence type="ECO:0000256" key="4">
    <source>
        <dbReference type="ARBA" id="ARBA00023012"/>
    </source>
</evidence>
<feature type="transmembrane region" description="Helical" evidence="6">
    <location>
        <begin position="158"/>
        <end position="181"/>
    </location>
</feature>
<keyword evidence="4" id="KW-0902">Two-component regulatory system</keyword>
<keyword evidence="6" id="KW-0472">Membrane</keyword>
<dbReference type="PRINTS" id="PR00344">
    <property type="entry name" value="BCTRLSENSOR"/>
</dbReference>
<dbReference type="RefSeq" id="WP_150935821.1">
    <property type="nucleotide sequence ID" value="NZ_WAAT01000004.1"/>
</dbReference>
<dbReference type="InterPro" id="IPR036097">
    <property type="entry name" value="HisK_dim/P_sf"/>
</dbReference>
<dbReference type="SMART" id="SM00387">
    <property type="entry name" value="HATPase_c"/>
    <property type="match status" value="1"/>
</dbReference>
<dbReference type="InterPro" id="IPR001789">
    <property type="entry name" value="Sig_transdc_resp-reg_receiver"/>
</dbReference>
<dbReference type="CDD" id="cd17546">
    <property type="entry name" value="REC_hyHK_CKI1_RcsC-like"/>
    <property type="match status" value="1"/>
</dbReference>
<dbReference type="PANTHER" id="PTHR45339">
    <property type="entry name" value="HYBRID SIGNAL TRANSDUCTION HISTIDINE KINASE J"/>
    <property type="match status" value="1"/>
</dbReference>
<sequence length="577" mass="66035">MTQTLHTLKFKDLIRKTSFKLAVNIYLAAILFNLYYAYISFEKGMTASFLLILLPLISFTISVYAFVVKRNYLVGPYIVFLFLGTATAGLTYLEGIMSGYYWFQFGLLFSLPYVIRREVYFKKHTSTLYAIMLAFLVVMFLISPMYSEYYPNLSKEQIHYRFMLNSVVNFGVMMVFSLQALSYNKSVIKKISFDKEHAEIEKVRRTMVLSNLGHELRTQINSINGVTQLILGNDTKEVKNKKYFEILDHCNNNMLLLVNDMLDVHKIESGLFELDNEPKQVHTFLNKITVPFINKAEEKNLELESYIDSKLNGLTVDVDGKRLAQVIYNLISNAIKFTEQGGITFSAKVIDLNERAVQIEFEVRDTGIGIAPKNLKRVFESFQQIKNEKNPVYGGTGLGLSISQSIIKAMGSEIKIESAINRGTRFYFPLSLDLTTLEKKSKKDSDAFNDDFKLNLNILLVEDNMVSMMYAKKLLKKHVLNIHEATNGIEAIEKVKDNNEINLVLLDLEMPKMNGFKAITHIKKLRPHVRVVAFTANIPSTEFVAELENLGFDDILSKPFSREDLFAVLKHDTKQLV</sequence>
<dbReference type="InterPro" id="IPR004358">
    <property type="entry name" value="Sig_transdc_His_kin-like_C"/>
</dbReference>
<dbReference type="CDD" id="cd00082">
    <property type="entry name" value="HisKA"/>
    <property type="match status" value="1"/>
</dbReference>
<feature type="transmembrane region" description="Helical" evidence="6">
    <location>
        <begin position="74"/>
        <end position="93"/>
    </location>
</feature>
<proteinExistence type="predicted"/>
<evidence type="ECO:0000313" key="9">
    <source>
        <dbReference type="EMBL" id="KAB1071264.1"/>
    </source>
</evidence>
<dbReference type="SUPFAM" id="SSF55874">
    <property type="entry name" value="ATPase domain of HSP90 chaperone/DNA topoisomerase II/histidine kinase"/>
    <property type="match status" value="1"/>
</dbReference>
<protein>
    <recommendedName>
        <fullName evidence="2">histidine kinase</fullName>
        <ecNumber evidence="2">2.7.13.3</ecNumber>
    </recommendedName>
</protein>
<dbReference type="Gene3D" id="3.40.50.2300">
    <property type="match status" value="1"/>
</dbReference>
<dbReference type="Gene3D" id="1.10.287.130">
    <property type="match status" value="1"/>
</dbReference>
<evidence type="ECO:0000256" key="2">
    <source>
        <dbReference type="ARBA" id="ARBA00012438"/>
    </source>
</evidence>
<dbReference type="CDD" id="cd16922">
    <property type="entry name" value="HATPase_EvgS-ArcB-TorS-like"/>
    <property type="match status" value="1"/>
</dbReference>
<dbReference type="PROSITE" id="PS50110">
    <property type="entry name" value="RESPONSE_REGULATORY"/>
    <property type="match status" value="1"/>
</dbReference>
<dbReference type="EC" id="2.7.13.3" evidence="2"/>
<evidence type="ECO:0000256" key="1">
    <source>
        <dbReference type="ARBA" id="ARBA00000085"/>
    </source>
</evidence>
<dbReference type="PANTHER" id="PTHR45339:SF1">
    <property type="entry name" value="HYBRID SIGNAL TRANSDUCTION HISTIDINE KINASE J"/>
    <property type="match status" value="1"/>
</dbReference>
<organism evidence="9 10">
    <name type="scientific">Pseudotamlana haliotis</name>
    <dbReference type="NCBI Taxonomy" id="2614804"/>
    <lineage>
        <taxon>Bacteria</taxon>
        <taxon>Pseudomonadati</taxon>
        <taxon>Bacteroidota</taxon>
        <taxon>Flavobacteriia</taxon>
        <taxon>Flavobacteriales</taxon>
        <taxon>Flavobacteriaceae</taxon>
        <taxon>Pseudotamlana</taxon>
    </lineage>
</organism>
<dbReference type="SUPFAM" id="SSF47384">
    <property type="entry name" value="Homodimeric domain of signal transducing histidine kinase"/>
    <property type="match status" value="1"/>
</dbReference>
<dbReference type="InterPro" id="IPR005467">
    <property type="entry name" value="His_kinase_dom"/>
</dbReference>
<gene>
    <name evidence="9" type="ORF">F6U93_00605</name>
</gene>
<dbReference type="Pfam" id="PF00072">
    <property type="entry name" value="Response_reg"/>
    <property type="match status" value="1"/>
</dbReference>
<feature type="transmembrane region" description="Helical" evidence="6">
    <location>
        <begin position="127"/>
        <end position="146"/>
    </location>
</feature>
<dbReference type="AlphaFoldDB" id="A0A6N6MLS5"/>
<comment type="caution">
    <text evidence="9">The sequence shown here is derived from an EMBL/GenBank/DDBJ whole genome shotgun (WGS) entry which is preliminary data.</text>
</comment>
<dbReference type="EMBL" id="WAAT01000004">
    <property type="protein sequence ID" value="KAB1071264.1"/>
    <property type="molecule type" value="Genomic_DNA"/>
</dbReference>
<name>A0A6N6MLS5_9FLAO</name>
<evidence type="ECO:0000313" key="10">
    <source>
        <dbReference type="Proteomes" id="UP000441333"/>
    </source>
</evidence>
<evidence type="ECO:0000256" key="6">
    <source>
        <dbReference type="SAM" id="Phobius"/>
    </source>
</evidence>